<accession>A0A7J6WT98</accession>
<proteinExistence type="predicted"/>
<dbReference type="PANTHER" id="PTHR33018">
    <property type="entry name" value="OS10G0338966 PROTEIN-RELATED"/>
    <property type="match status" value="1"/>
</dbReference>
<dbReference type="InterPro" id="IPR004252">
    <property type="entry name" value="Probable_transposase_24"/>
</dbReference>
<protein>
    <submittedName>
        <fullName evidence="2">Transposon protein, putative, CACTA, En/Spm sub-class</fullName>
    </submittedName>
</protein>
<evidence type="ECO:0000313" key="2">
    <source>
        <dbReference type="EMBL" id="KAF5200263.1"/>
    </source>
</evidence>
<gene>
    <name evidence="2" type="ORF">FRX31_010150</name>
</gene>
<organism evidence="2 3">
    <name type="scientific">Thalictrum thalictroides</name>
    <name type="common">Rue-anemone</name>
    <name type="synonym">Anemone thalictroides</name>
    <dbReference type="NCBI Taxonomy" id="46969"/>
    <lineage>
        <taxon>Eukaryota</taxon>
        <taxon>Viridiplantae</taxon>
        <taxon>Streptophyta</taxon>
        <taxon>Embryophyta</taxon>
        <taxon>Tracheophyta</taxon>
        <taxon>Spermatophyta</taxon>
        <taxon>Magnoliopsida</taxon>
        <taxon>Ranunculales</taxon>
        <taxon>Ranunculaceae</taxon>
        <taxon>Thalictroideae</taxon>
        <taxon>Thalictrum</taxon>
    </lineage>
</organism>
<dbReference type="OrthoDB" id="1711000at2759"/>
<dbReference type="Proteomes" id="UP000554482">
    <property type="component" value="Unassembled WGS sequence"/>
</dbReference>
<feature type="non-terminal residue" evidence="2">
    <location>
        <position position="1"/>
    </location>
</feature>
<dbReference type="AlphaFoldDB" id="A0A7J6WT98"/>
<evidence type="ECO:0000313" key="3">
    <source>
        <dbReference type="Proteomes" id="UP000554482"/>
    </source>
</evidence>
<dbReference type="Pfam" id="PF03004">
    <property type="entry name" value="Transposase_24"/>
    <property type="match status" value="1"/>
</dbReference>
<feature type="compositionally biased region" description="Basic residues" evidence="1">
    <location>
        <begin position="33"/>
        <end position="46"/>
    </location>
</feature>
<dbReference type="PANTHER" id="PTHR33018:SF37">
    <property type="entry name" value="TRANSPOSASE TNP1_EN_SPM-LIKE DOMAIN-CONTAINING PROTEIN"/>
    <property type="match status" value="1"/>
</dbReference>
<evidence type="ECO:0000256" key="1">
    <source>
        <dbReference type="SAM" id="MobiDB-lite"/>
    </source>
</evidence>
<name>A0A7J6WT98_THATH</name>
<dbReference type="EMBL" id="JABWDY010010939">
    <property type="protein sequence ID" value="KAF5200263.1"/>
    <property type="molecule type" value="Genomic_DNA"/>
</dbReference>
<sequence>MAPGRSSFAQMQATTSVEPTTGTDVQPPEPPRRRSRAANKRVKNFKKANNGQRPRVVIKEGMMTPVGQWSTEFVNEIGIICRRCAPLTIRDWRLVKQPARDTMHEQLLKRFDIDLHLPHVQKAVNKCLGQRFKDYRHTLHQHYLKFGNDDQTRRKTPFDNVGQEAWISICDWFATEKFQKVSKKNSENRKMNNSNHCSGAKSFVRFQAEKIDPTTQTPIGIIEMYRQTHFSDKRSCWVDEEARRRY</sequence>
<keyword evidence="3" id="KW-1185">Reference proteome</keyword>
<comment type="caution">
    <text evidence="2">The sequence shown here is derived from an EMBL/GenBank/DDBJ whole genome shotgun (WGS) entry which is preliminary data.</text>
</comment>
<reference evidence="2 3" key="1">
    <citation type="submission" date="2020-06" db="EMBL/GenBank/DDBJ databases">
        <title>Transcriptomic and genomic resources for Thalictrum thalictroides and T. hernandezii: Facilitating candidate gene discovery in an emerging model plant lineage.</title>
        <authorList>
            <person name="Arias T."/>
            <person name="Riano-Pachon D.M."/>
            <person name="Di Stilio V.S."/>
        </authorList>
    </citation>
    <scope>NUCLEOTIDE SEQUENCE [LARGE SCALE GENOMIC DNA]</scope>
    <source>
        <strain evidence="3">cv. WT478/WT964</strain>
        <tissue evidence="2">Leaves</tissue>
    </source>
</reference>
<feature type="region of interest" description="Disordered" evidence="1">
    <location>
        <begin position="1"/>
        <end position="52"/>
    </location>
</feature>
<feature type="compositionally biased region" description="Polar residues" evidence="1">
    <location>
        <begin position="7"/>
        <end position="24"/>
    </location>
</feature>